<sequence>MEKVLMHIEELGFSHWFQDRMDSTNVTGCQIARVISVTKDSYIIRNGKNDVIAELTGKLMFNAESPLDYPTVGDWVYAQYYDEDSLAIIHDIFPRKTILKRKTAGKRVEFQLVAANIDTAFIVQSLDSNYNLRRLERYLVMINAAHIRPIVLLSKSDLLSPGDVEEKVAGIHKLMPNLQIMAFSNKTNSGLHEIMDLLVPKETYCLLGSSGVGKTTLLNNLLGEAQFDTQAIREKDGKGRHTTTRRQLNTLKKGAMLIDTPGMREMGHFGIESGINDTFDEIAKLSKQCRYNDCSHTHEEGCAVLLALQNGTISQER</sequence>
<dbReference type="InterPro" id="IPR027417">
    <property type="entry name" value="P-loop_NTPase"/>
</dbReference>
<dbReference type="Proteomes" id="UP000076962">
    <property type="component" value="Unassembled WGS sequence"/>
</dbReference>
<dbReference type="GO" id="GO:0046872">
    <property type="term" value="F:metal ion binding"/>
    <property type="evidence" value="ECO:0007669"/>
    <property type="project" value="UniProtKB-KW"/>
</dbReference>
<dbReference type="GO" id="GO:0042254">
    <property type="term" value="P:ribosome biogenesis"/>
    <property type="evidence" value="ECO:0007669"/>
    <property type="project" value="UniProtKB-KW"/>
</dbReference>
<evidence type="ECO:0000256" key="6">
    <source>
        <dbReference type="ARBA" id="ARBA00022801"/>
    </source>
</evidence>
<dbReference type="PANTHER" id="PTHR32120">
    <property type="entry name" value="SMALL RIBOSOMAL SUBUNIT BIOGENESIS GTPASE RSGA"/>
    <property type="match status" value="1"/>
</dbReference>
<feature type="domain" description="EngC GTPase" evidence="10">
    <location>
        <begin position="115"/>
        <end position="264"/>
    </location>
</feature>
<evidence type="ECO:0000259" key="10">
    <source>
        <dbReference type="PROSITE" id="PS50936"/>
    </source>
</evidence>
<evidence type="ECO:0000256" key="9">
    <source>
        <dbReference type="ARBA" id="ARBA00023134"/>
    </source>
</evidence>
<dbReference type="AlphaFoldDB" id="A0A176S2R2"/>
<dbReference type="PANTHER" id="PTHR32120:SF10">
    <property type="entry name" value="SMALL RIBOSOMAL SUBUNIT BIOGENESIS GTPASE RSGA"/>
    <property type="match status" value="1"/>
</dbReference>
<evidence type="ECO:0000256" key="3">
    <source>
        <dbReference type="ARBA" id="ARBA00022723"/>
    </source>
</evidence>
<dbReference type="GO" id="GO:0019843">
    <property type="term" value="F:rRNA binding"/>
    <property type="evidence" value="ECO:0007669"/>
    <property type="project" value="UniProtKB-KW"/>
</dbReference>
<keyword evidence="4" id="KW-0699">rRNA-binding</keyword>
<evidence type="ECO:0000259" key="11">
    <source>
        <dbReference type="PROSITE" id="PS51721"/>
    </source>
</evidence>
<dbReference type="CDD" id="cd01854">
    <property type="entry name" value="YjeQ_EngC"/>
    <property type="match status" value="1"/>
</dbReference>
<dbReference type="GO" id="GO:0003924">
    <property type="term" value="F:GTPase activity"/>
    <property type="evidence" value="ECO:0007669"/>
    <property type="project" value="InterPro"/>
</dbReference>
<evidence type="ECO:0000256" key="8">
    <source>
        <dbReference type="ARBA" id="ARBA00022884"/>
    </source>
</evidence>
<keyword evidence="2" id="KW-0690">Ribosome biogenesis</keyword>
<protein>
    <submittedName>
        <fullName evidence="12">Ribosome-associated GTPase</fullName>
    </submittedName>
</protein>
<evidence type="ECO:0000256" key="5">
    <source>
        <dbReference type="ARBA" id="ARBA00022741"/>
    </source>
</evidence>
<feature type="non-terminal residue" evidence="12">
    <location>
        <position position="317"/>
    </location>
</feature>
<keyword evidence="13" id="KW-1185">Reference proteome</keyword>
<keyword evidence="1" id="KW-0963">Cytoplasm</keyword>
<dbReference type="HAMAP" id="MF_01820">
    <property type="entry name" value="GTPase_RsgA"/>
    <property type="match status" value="1"/>
</dbReference>
<dbReference type="InterPro" id="IPR030378">
    <property type="entry name" value="G_CP_dom"/>
</dbReference>
<feature type="domain" description="CP-type G" evidence="11">
    <location>
        <begin position="106"/>
        <end position="266"/>
    </location>
</feature>
<evidence type="ECO:0000256" key="4">
    <source>
        <dbReference type="ARBA" id="ARBA00022730"/>
    </source>
</evidence>
<evidence type="ECO:0000313" key="13">
    <source>
        <dbReference type="Proteomes" id="UP000076962"/>
    </source>
</evidence>
<gene>
    <name evidence="12" type="ORF">THIOM_001893</name>
</gene>
<comment type="caution">
    <text evidence="12">The sequence shown here is derived from an EMBL/GenBank/DDBJ whole genome shotgun (WGS) entry which is preliminary data.</text>
</comment>
<dbReference type="GO" id="GO:0005525">
    <property type="term" value="F:GTP binding"/>
    <property type="evidence" value="ECO:0007669"/>
    <property type="project" value="UniProtKB-KW"/>
</dbReference>
<keyword evidence="7" id="KW-0862">Zinc</keyword>
<evidence type="ECO:0000256" key="1">
    <source>
        <dbReference type="ARBA" id="ARBA00022490"/>
    </source>
</evidence>
<keyword evidence="9" id="KW-0342">GTP-binding</keyword>
<dbReference type="EMBL" id="LUTY01001032">
    <property type="protein sequence ID" value="OAD22310.1"/>
    <property type="molecule type" value="Genomic_DNA"/>
</dbReference>
<name>A0A176S2R2_9GAMM</name>
<dbReference type="NCBIfam" id="TIGR00157">
    <property type="entry name" value="ribosome small subunit-dependent GTPase A"/>
    <property type="match status" value="1"/>
</dbReference>
<accession>A0A176S2R2</accession>
<evidence type="ECO:0000256" key="7">
    <source>
        <dbReference type="ARBA" id="ARBA00022833"/>
    </source>
</evidence>
<dbReference type="SUPFAM" id="SSF52540">
    <property type="entry name" value="P-loop containing nucleoside triphosphate hydrolases"/>
    <property type="match status" value="1"/>
</dbReference>
<proteinExistence type="inferred from homology"/>
<keyword evidence="5" id="KW-0547">Nucleotide-binding</keyword>
<keyword evidence="3" id="KW-0479">Metal-binding</keyword>
<dbReference type="InterPro" id="IPR004881">
    <property type="entry name" value="Ribosome_biogen_GTPase_RsgA"/>
</dbReference>
<dbReference type="Gene3D" id="1.10.40.50">
    <property type="entry name" value="Probable gtpase engc, domain 3"/>
    <property type="match status" value="1"/>
</dbReference>
<evidence type="ECO:0000313" key="12">
    <source>
        <dbReference type="EMBL" id="OAD22310.1"/>
    </source>
</evidence>
<keyword evidence="8" id="KW-0694">RNA-binding</keyword>
<dbReference type="PROSITE" id="PS50936">
    <property type="entry name" value="ENGC_GTPASE"/>
    <property type="match status" value="1"/>
</dbReference>
<keyword evidence="6" id="KW-0378">Hydrolase</keyword>
<dbReference type="PROSITE" id="PS51721">
    <property type="entry name" value="G_CP"/>
    <property type="match status" value="1"/>
</dbReference>
<dbReference type="Pfam" id="PF03193">
    <property type="entry name" value="RsgA_GTPase"/>
    <property type="match status" value="1"/>
</dbReference>
<reference evidence="12 13" key="1">
    <citation type="submission" date="2016-05" db="EMBL/GenBank/DDBJ databases">
        <title>Single-cell genome of chain-forming Candidatus Thiomargarita nelsonii and comparison to other large sulfur-oxidizing bacteria.</title>
        <authorList>
            <person name="Winkel M."/>
            <person name="Salman V."/>
            <person name="Woyke T."/>
            <person name="Schulz-Vogt H."/>
            <person name="Richter M."/>
            <person name="Flood B."/>
            <person name="Bailey J."/>
            <person name="Amann R."/>
            <person name="Mussmann M."/>
        </authorList>
    </citation>
    <scope>NUCLEOTIDE SEQUENCE [LARGE SCALE GENOMIC DNA]</scope>
    <source>
        <strain evidence="12 13">THI036</strain>
    </source>
</reference>
<dbReference type="Gene3D" id="3.40.50.300">
    <property type="entry name" value="P-loop containing nucleotide triphosphate hydrolases"/>
    <property type="match status" value="1"/>
</dbReference>
<dbReference type="InterPro" id="IPR010914">
    <property type="entry name" value="RsgA_GTPase_dom"/>
</dbReference>
<organism evidence="12 13">
    <name type="scientific">Candidatus Thiomargarita nelsonii</name>
    <dbReference type="NCBI Taxonomy" id="1003181"/>
    <lineage>
        <taxon>Bacteria</taxon>
        <taxon>Pseudomonadati</taxon>
        <taxon>Pseudomonadota</taxon>
        <taxon>Gammaproteobacteria</taxon>
        <taxon>Thiotrichales</taxon>
        <taxon>Thiotrichaceae</taxon>
        <taxon>Thiomargarita</taxon>
    </lineage>
</organism>
<evidence type="ECO:0000256" key="2">
    <source>
        <dbReference type="ARBA" id="ARBA00022517"/>
    </source>
</evidence>